<name>A0A397W8C5_9GLOM</name>
<protein>
    <submittedName>
        <fullName evidence="2">Uncharacterized protein</fullName>
    </submittedName>
</protein>
<comment type="caution">
    <text evidence="2">The sequence shown here is derived from an EMBL/GenBank/DDBJ whole genome shotgun (WGS) entry which is preliminary data.</text>
</comment>
<keyword evidence="1" id="KW-0175">Coiled coil</keyword>
<dbReference type="OrthoDB" id="2335267at2759"/>
<evidence type="ECO:0000256" key="1">
    <source>
        <dbReference type="SAM" id="Coils"/>
    </source>
</evidence>
<dbReference type="Proteomes" id="UP000266673">
    <property type="component" value="Unassembled WGS sequence"/>
</dbReference>
<evidence type="ECO:0000313" key="3">
    <source>
        <dbReference type="Proteomes" id="UP000266673"/>
    </source>
</evidence>
<sequence>MSYNSWQISSWYEQYMSTKINYDNGSKTQVNSNTHTLEQELEDQVNELKKKNIEMQLKIDELECQVKRSTSEAARYQSTLGKAIKDNDLTNFDQLRRDIDALKQNLQKFCMVKPADDYGIDFNAAIKLLEERFECIKVHRDENGNVIKINNTSDNEHFKTLIQAALQRFIIESVISHVKYLEYLGSLEINVINQTDDLLRALKILINSREGNDDISKIMPIRFRQQIYSVLDNRGFNPVKIKNTTAEHPFINIVQNEIMKVINDIRTVKNDDKLKSLNDMAAELIRDIIKIFFFRLKVQEQVATLQWFKFNNPVDLSSMDGSFGYDDCQNIVVQICAFPLITVTVKDKKHAVARANVHVITKKELELGAGVNVKYLPDSITLYTCP</sequence>
<gene>
    <name evidence="2" type="ORF">C2G38_1080706</name>
</gene>
<organism evidence="2 3">
    <name type="scientific">Gigaspora rosea</name>
    <dbReference type="NCBI Taxonomy" id="44941"/>
    <lineage>
        <taxon>Eukaryota</taxon>
        <taxon>Fungi</taxon>
        <taxon>Fungi incertae sedis</taxon>
        <taxon>Mucoromycota</taxon>
        <taxon>Glomeromycotina</taxon>
        <taxon>Glomeromycetes</taxon>
        <taxon>Diversisporales</taxon>
        <taxon>Gigasporaceae</taxon>
        <taxon>Gigaspora</taxon>
    </lineage>
</organism>
<keyword evidence="3" id="KW-1185">Reference proteome</keyword>
<feature type="coiled-coil region" evidence="1">
    <location>
        <begin position="31"/>
        <end position="105"/>
    </location>
</feature>
<reference evidence="2 3" key="1">
    <citation type="submission" date="2018-06" db="EMBL/GenBank/DDBJ databases">
        <title>Comparative genomics reveals the genomic features of Rhizophagus irregularis, R. cerebriforme, R. diaphanum and Gigaspora rosea, and their symbiotic lifestyle signature.</title>
        <authorList>
            <person name="Morin E."/>
            <person name="San Clemente H."/>
            <person name="Chen E.C.H."/>
            <person name="De La Providencia I."/>
            <person name="Hainaut M."/>
            <person name="Kuo A."/>
            <person name="Kohler A."/>
            <person name="Murat C."/>
            <person name="Tang N."/>
            <person name="Roy S."/>
            <person name="Loubradou J."/>
            <person name="Henrissat B."/>
            <person name="Grigoriev I.V."/>
            <person name="Corradi N."/>
            <person name="Roux C."/>
            <person name="Martin F.M."/>
        </authorList>
    </citation>
    <scope>NUCLEOTIDE SEQUENCE [LARGE SCALE GENOMIC DNA]</scope>
    <source>
        <strain evidence="2 3">DAOM 194757</strain>
    </source>
</reference>
<dbReference type="EMBL" id="QKWP01000035">
    <property type="protein sequence ID" value="RIB29569.1"/>
    <property type="molecule type" value="Genomic_DNA"/>
</dbReference>
<evidence type="ECO:0000313" key="2">
    <source>
        <dbReference type="EMBL" id="RIB29569.1"/>
    </source>
</evidence>
<dbReference type="AlphaFoldDB" id="A0A397W8C5"/>
<accession>A0A397W8C5</accession>
<proteinExistence type="predicted"/>